<organism evidence="1 2">
    <name type="scientific">Ditylenchus dipsaci</name>
    <dbReference type="NCBI Taxonomy" id="166011"/>
    <lineage>
        <taxon>Eukaryota</taxon>
        <taxon>Metazoa</taxon>
        <taxon>Ecdysozoa</taxon>
        <taxon>Nematoda</taxon>
        <taxon>Chromadorea</taxon>
        <taxon>Rhabditida</taxon>
        <taxon>Tylenchina</taxon>
        <taxon>Tylenchomorpha</taxon>
        <taxon>Sphaerularioidea</taxon>
        <taxon>Anguinidae</taxon>
        <taxon>Anguininae</taxon>
        <taxon>Ditylenchus</taxon>
    </lineage>
</organism>
<dbReference type="WBParaSite" id="jg9313">
    <property type="protein sequence ID" value="jg9313"/>
    <property type="gene ID" value="jg9313"/>
</dbReference>
<evidence type="ECO:0000313" key="2">
    <source>
        <dbReference type="WBParaSite" id="jg9313"/>
    </source>
</evidence>
<proteinExistence type="predicted"/>
<accession>A0A915ETE0</accession>
<reference evidence="2" key="1">
    <citation type="submission" date="2022-11" db="UniProtKB">
        <authorList>
            <consortium name="WormBaseParasite"/>
        </authorList>
    </citation>
    <scope>IDENTIFICATION</scope>
</reference>
<dbReference type="Proteomes" id="UP000887574">
    <property type="component" value="Unplaced"/>
</dbReference>
<dbReference type="AlphaFoldDB" id="A0A915ETE0"/>
<protein>
    <submittedName>
        <fullName evidence="2">Uncharacterized protein</fullName>
    </submittedName>
</protein>
<keyword evidence="1" id="KW-1185">Reference proteome</keyword>
<name>A0A915ETE0_9BILA</name>
<sequence length="207" mass="23177">MRALSGCGNRWMQGLASNSRRFISFKPHDLFQGHNHALDPMAVPVSTVKEKLKRRAIDTREPPKQIRNYELQSAPVSLGPSLPSSAVRKMIRRVRVKNSIPVVEGANVQNINIPIDCQRYVDADGNEEMFLLGDSGTDDAQRILIFGRQKHIEIEDRRLSISSREKFQEENFCVRSLSALQQSRVLSQSKDDSFAGICSASQGLGIV</sequence>
<evidence type="ECO:0000313" key="1">
    <source>
        <dbReference type="Proteomes" id="UP000887574"/>
    </source>
</evidence>